<evidence type="ECO:0000256" key="1">
    <source>
        <dbReference type="ARBA" id="ARBA00006541"/>
    </source>
</evidence>
<comment type="similarity">
    <text evidence="1">Belongs to the mannitol dehydrogenase family.</text>
</comment>
<dbReference type="PANTHER" id="PTHR43362">
    <property type="entry name" value="MANNITOL DEHYDROGENASE DSF1-RELATED"/>
    <property type="match status" value="1"/>
</dbReference>
<dbReference type="InterPro" id="IPR036291">
    <property type="entry name" value="NAD(P)-bd_dom_sf"/>
</dbReference>
<comment type="catalytic activity">
    <reaction evidence="6">
        <text>D-mannitol 1-phosphate + NAD(+) = beta-D-fructose 6-phosphate + NADH + H(+)</text>
        <dbReference type="Rhea" id="RHEA:19661"/>
        <dbReference type="ChEBI" id="CHEBI:15378"/>
        <dbReference type="ChEBI" id="CHEBI:57540"/>
        <dbReference type="ChEBI" id="CHEBI:57634"/>
        <dbReference type="ChEBI" id="CHEBI:57945"/>
        <dbReference type="ChEBI" id="CHEBI:61381"/>
        <dbReference type="EC" id="1.1.1.17"/>
    </reaction>
</comment>
<evidence type="ECO:0000256" key="4">
    <source>
        <dbReference type="ARBA" id="ARBA00023002"/>
    </source>
</evidence>
<feature type="domain" description="Mannitol dehydrogenase N-terminal" evidence="7">
    <location>
        <begin position="3"/>
        <end position="205"/>
    </location>
</feature>
<dbReference type="InterPro" id="IPR023027">
    <property type="entry name" value="Mannitol_DH_CS"/>
</dbReference>
<comment type="caution">
    <text evidence="9">The sequence shown here is derived from an EMBL/GenBank/DDBJ whole genome shotgun (WGS) entry which is preliminary data.</text>
</comment>
<keyword evidence="5" id="KW-0520">NAD</keyword>
<keyword evidence="4 9" id="KW-0560">Oxidoreductase</keyword>
<sequence length="413" mass="44537">MPRVVHVGLGAFHRAHQAIYTEDAGWEVCAVAPRSAEVVRALRERGHRYTLLVRDGEHATARTVSSITATLHAPTERDRVVAVLADPGTTVVTLTVTEKAYRPGSAVVALLTEGLAARARRDAGPLAVVSCDNLPGNGRRLRELFEEDAWTRANVTFPSTVVDRIVPAATRADRELTGDPAVVVAEPYTHWVLEDGFPAARPAWERGGALFTGDVTPHERAKIRILNGTHSTLAYTGALIGHEHIATALADPALEALAHRLTAEDVLPSLTPPDGLDLEVYTAAILARMRNTALRHRCAQVAIDGSLKVPIRLLGTVRDRLAAGAHPRWACLAVAAWLRHVSGGADDRGRPLEVSDPLAGRLRSMPPEELLTVPEVFGEDLPYEPAFTGQVLADLRDLARHGAAAVIRRETTT</sequence>
<organism evidence="9 10">
    <name type="scientific">Nonomuraea spiralis</name>
    <dbReference type="NCBI Taxonomy" id="46182"/>
    <lineage>
        <taxon>Bacteria</taxon>
        <taxon>Bacillati</taxon>
        <taxon>Actinomycetota</taxon>
        <taxon>Actinomycetes</taxon>
        <taxon>Streptosporangiales</taxon>
        <taxon>Streptosporangiaceae</taxon>
        <taxon>Nonomuraea</taxon>
    </lineage>
</organism>
<keyword evidence="10" id="KW-1185">Reference proteome</keyword>
<evidence type="ECO:0000313" key="10">
    <source>
        <dbReference type="Proteomes" id="UP001589647"/>
    </source>
</evidence>
<evidence type="ECO:0000256" key="2">
    <source>
        <dbReference type="ARBA" id="ARBA00012939"/>
    </source>
</evidence>
<gene>
    <name evidence="9" type="ORF">ACFFV7_50230</name>
</gene>
<dbReference type="InterPro" id="IPR013118">
    <property type="entry name" value="Mannitol_DH_C"/>
</dbReference>
<dbReference type="InterPro" id="IPR050988">
    <property type="entry name" value="Mannitol_DH/Oxidoreductase"/>
</dbReference>
<dbReference type="SUPFAM" id="SSF51735">
    <property type="entry name" value="NAD(P)-binding Rossmann-fold domains"/>
    <property type="match status" value="1"/>
</dbReference>
<dbReference type="SUPFAM" id="SSF48179">
    <property type="entry name" value="6-phosphogluconate dehydrogenase C-terminal domain-like"/>
    <property type="match status" value="1"/>
</dbReference>
<protein>
    <recommendedName>
        <fullName evidence="3">Mannitol-1-phosphate 5-dehydrogenase</fullName>
        <ecNumber evidence="2">1.1.1.17</ecNumber>
    </recommendedName>
</protein>
<name>A0ABV5IY91_9ACTN</name>
<dbReference type="Proteomes" id="UP001589647">
    <property type="component" value="Unassembled WGS sequence"/>
</dbReference>
<dbReference type="PANTHER" id="PTHR43362:SF1">
    <property type="entry name" value="MANNITOL DEHYDROGENASE 2-RELATED"/>
    <property type="match status" value="1"/>
</dbReference>
<dbReference type="PROSITE" id="PS00974">
    <property type="entry name" value="MANNITOL_DHGENASE"/>
    <property type="match status" value="1"/>
</dbReference>
<dbReference type="Pfam" id="PF01232">
    <property type="entry name" value="Mannitol_dh"/>
    <property type="match status" value="1"/>
</dbReference>
<evidence type="ECO:0000256" key="5">
    <source>
        <dbReference type="ARBA" id="ARBA00023027"/>
    </source>
</evidence>
<dbReference type="InterPro" id="IPR008927">
    <property type="entry name" value="6-PGluconate_DH-like_C_sf"/>
</dbReference>
<evidence type="ECO:0000313" key="9">
    <source>
        <dbReference type="EMBL" id="MFB9209441.1"/>
    </source>
</evidence>
<dbReference type="Gene3D" id="3.40.50.720">
    <property type="entry name" value="NAD(P)-binding Rossmann-like Domain"/>
    <property type="match status" value="1"/>
</dbReference>
<accession>A0ABV5IY91</accession>
<dbReference type="EC" id="1.1.1.17" evidence="2"/>
<evidence type="ECO:0000259" key="7">
    <source>
        <dbReference type="Pfam" id="PF01232"/>
    </source>
</evidence>
<reference evidence="9 10" key="1">
    <citation type="submission" date="2024-09" db="EMBL/GenBank/DDBJ databases">
        <authorList>
            <person name="Sun Q."/>
            <person name="Mori K."/>
        </authorList>
    </citation>
    <scope>NUCLEOTIDE SEQUENCE [LARGE SCALE GENOMIC DNA]</scope>
    <source>
        <strain evidence="9 10">CCM 3426</strain>
    </source>
</reference>
<dbReference type="RefSeq" id="WP_189648283.1">
    <property type="nucleotide sequence ID" value="NZ_BMRC01000006.1"/>
</dbReference>
<evidence type="ECO:0000259" key="8">
    <source>
        <dbReference type="Pfam" id="PF08125"/>
    </source>
</evidence>
<dbReference type="EMBL" id="JBHMEI010000104">
    <property type="protein sequence ID" value="MFB9209441.1"/>
    <property type="molecule type" value="Genomic_DNA"/>
</dbReference>
<dbReference type="Gene3D" id="1.10.1040.10">
    <property type="entry name" value="N-(1-d-carboxylethyl)-l-norvaline Dehydrogenase, domain 2"/>
    <property type="match status" value="1"/>
</dbReference>
<dbReference type="InterPro" id="IPR013131">
    <property type="entry name" value="Mannitol_DH_N"/>
</dbReference>
<dbReference type="GO" id="GO:0016491">
    <property type="term" value="F:oxidoreductase activity"/>
    <property type="evidence" value="ECO:0007669"/>
    <property type="project" value="UniProtKB-KW"/>
</dbReference>
<dbReference type="PRINTS" id="PR00084">
    <property type="entry name" value="MTLDHDRGNASE"/>
</dbReference>
<evidence type="ECO:0000256" key="6">
    <source>
        <dbReference type="ARBA" id="ARBA00048615"/>
    </source>
</evidence>
<evidence type="ECO:0000256" key="3">
    <source>
        <dbReference type="ARBA" id="ARBA00016219"/>
    </source>
</evidence>
<proteinExistence type="inferred from homology"/>
<dbReference type="Pfam" id="PF08125">
    <property type="entry name" value="Mannitol_dh_C"/>
    <property type="match status" value="1"/>
</dbReference>
<dbReference type="InterPro" id="IPR013328">
    <property type="entry name" value="6PGD_dom2"/>
</dbReference>
<feature type="domain" description="Mannitol dehydrogenase C-terminal" evidence="8">
    <location>
        <begin position="214"/>
        <end position="397"/>
    </location>
</feature>
<dbReference type="InterPro" id="IPR000669">
    <property type="entry name" value="Mannitol_DH"/>
</dbReference>